<proteinExistence type="predicted"/>
<dbReference type="Proteomes" id="UP000316598">
    <property type="component" value="Unassembled WGS sequence"/>
</dbReference>
<reference evidence="1 2" key="1">
    <citation type="submission" date="2019-02" db="EMBL/GenBank/DDBJ databases">
        <title>Deep-cultivation of Planctomycetes and their phenomic and genomic characterization uncovers novel biology.</title>
        <authorList>
            <person name="Wiegand S."/>
            <person name="Jogler M."/>
            <person name="Boedeker C."/>
            <person name="Pinto D."/>
            <person name="Vollmers J."/>
            <person name="Rivas-Marin E."/>
            <person name="Kohn T."/>
            <person name="Peeters S.H."/>
            <person name="Heuer A."/>
            <person name="Rast P."/>
            <person name="Oberbeckmann S."/>
            <person name="Bunk B."/>
            <person name="Jeske O."/>
            <person name="Meyerdierks A."/>
            <person name="Storesund J.E."/>
            <person name="Kallscheuer N."/>
            <person name="Luecker S."/>
            <person name="Lage O.M."/>
            <person name="Pohl T."/>
            <person name="Merkel B.J."/>
            <person name="Hornburger P."/>
            <person name="Mueller R.-W."/>
            <person name="Bruemmer F."/>
            <person name="Labrenz M."/>
            <person name="Spormann A.M."/>
            <person name="Op Den Camp H."/>
            <person name="Overmann J."/>
            <person name="Amann R."/>
            <person name="Jetten M.S.M."/>
            <person name="Mascher T."/>
            <person name="Medema M.H."/>
            <person name="Devos D.P."/>
            <person name="Kaster A.-K."/>
            <person name="Ovreas L."/>
            <person name="Rohde M."/>
            <person name="Galperin M.Y."/>
            <person name="Jogler C."/>
        </authorList>
    </citation>
    <scope>NUCLEOTIDE SEQUENCE [LARGE SCALE GENOMIC DNA]</scope>
    <source>
        <strain evidence="1 2">Pla22</strain>
    </source>
</reference>
<organism evidence="1 2">
    <name type="scientific">Rubripirellula amarantea</name>
    <dbReference type="NCBI Taxonomy" id="2527999"/>
    <lineage>
        <taxon>Bacteria</taxon>
        <taxon>Pseudomonadati</taxon>
        <taxon>Planctomycetota</taxon>
        <taxon>Planctomycetia</taxon>
        <taxon>Pirellulales</taxon>
        <taxon>Pirellulaceae</taxon>
        <taxon>Rubripirellula</taxon>
    </lineage>
</organism>
<comment type="caution">
    <text evidence="1">The sequence shown here is derived from an EMBL/GenBank/DDBJ whole genome shotgun (WGS) entry which is preliminary data.</text>
</comment>
<dbReference type="Pfam" id="PF13162">
    <property type="entry name" value="DUF3997"/>
    <property type="match status" value="1"/>
</dbReference>
<evidence type="ECO:0000313" key="1">
    <source>
        <dbReference type="EMBL" id="TWT47864.1"/>
    </source>
</evidence>
<protein>
    <recommendedName>
        <fullName evidence="3">DUF3997 domain-containing protein</fullName>
    </recommendedName>
</protein>
<dbReference type="AlphaFoldDB" id="A0A5C5WB86"/>
<dbReference type="EMBL" id="SJPI01000006">
    <property type="protein sequence ID" value="TWT47864.1"/>
    <property type="molecule type" value="Genomic_DNA"/>
</dbReference>
<gene>
    <name evidence="1" type="ORF">Pla22_52310</name>
</gene>
<evidence type="ECO:0008006" key="3">
    <source>
        <dbReference type="Google" id="ProtNLM"/>
    </source>
</evidence>
<accession>A0A5C5WB86</accession>
<sequence>MESRLSVPGDGWRSSLMKHSVLLLLTTVMLGCQPVAFGPGLQDFSAPLPHGYFIHRTSAHQIIVAPQQWSPDTPIIPTKVVELDHDDQFIIAKQQLLERRSPNNPNDTYEQPKPDAFQYWILDMQTPKVYGPFTEEEFDIERSGLAVPTELQLHDVYDYRP</sequence>
<dbReference type="PROSITE" id="PS51257">
    <property type="entry name" value="PROKAR_LIPOPROTEIN"/>
    <property type="match status" value="1"/>
</dbReference>
<dbReference type="InterPro" id="IPR025059">
    <property type="entry name" value="DUF3997"/>
</dbReference>
<evidence type="ECO:0000313" key="2">
    <source>
        <dbReference type="Proteomes" id="UP000316598"/>
    </source>
</evidence>
<name>A0A5C5WB86_9BACT</name>
<keyword evidence="2" id="KW-1185">Reference proteome</keyword>